<sequence length="501" mass="54119">MKRRNFILGSTAAIAASSGLLFAMRSSIAWWPNSGSRPRLSMPKLIDTTTAGAFTITARAGQTEFLSGVPSATQGFNQTYLGPVVKVRTGTTVTATVINELNDSLAVHWHGLVIPGDRDGGPHQAIKPGGTWKPRLDIDQPAATVWYHAHTHDTTAPLVYSGLAGVMLIVDGKDNERGLPSDYGIDDLVLVLQDRRFDASGRMVYRPGMMDRMAGFHGDRMLVNGALDPSAAVPRSVVRLRLINGSNARIYNLVFDDRRTMQLIATDSGLLPRPVELERLRLAPGERAEVLVDFSSGKPAMLSSEEYVLSGGGMMAMMGNPPSLSGASAGNNGAAPILAFEPAADLPAKVTTIPAVLDDNPVQQLAPPARSRFLSMDMMVGGPGGMMGGGMMGQMGINGQPFSMERIDQRIARGSVEMWTVRSTMRPHPLHIHGVRFRIVSENGQPPRMENVGWKDTVLVEDEVELLAEFTRPAAADTPFMYHCHILEHEDAGMMGQFVVA</sequence>
<evidence type="ECO:0000313" key="7">
    <source>
        <dbReference type="EMBL" id="MDQ9172143.1"/>
    </source>
</evidence>
<dbReference type="InterPro" id="IPR011707">
    <property type="entry name" value="Cu-oxidase-like_N"/>
</dbReference>
<name>A0ABU1BSZ2_9BURK</name>
<dbReference type="CDD" id="cd13867">
    <property type="entry name" value="CuRO_2_CueO_FtsP"/>
    <property type="match status" value="1"/>
</dbReference>
<dbReference type="Pfam" id="PF00394">
    <property type="entry name" value="Cu-oxidase"/>
    <property type="match status" value="1"/>
</dbReference>
<comment type="subcellular location">
    <subcellularLocation>
        <location evidence="1">Periplasm</location>
    </subcellularLocation>
</comment>
<accession>A0ABU1BSZ2</accession>
<dbReference type="PANTHER" id="PTHR48267:SF1">
    <property type="entry name" value="BILIRUBIN OXIDASE"/>
    <property type="match status" value="1"/>
</dbReference>
<dbReference type="InterPro" id="IPR008972">
    <property type="entry name" value="Cupredoxin"/>
</dbReference>
<organism evidence="7 8">
    <name type="scientific">Keguizhuia sedimenti</name>
    <dbReference type="NCBI Taxonomy" id="3064264"/>
    <lineage>
        <taxon>Bacteria</taxon>
        <taxon>Pseudomonadati</taxon>
        <taxon>Pseudomonadota</taxon>
        <taxon>Betaproteobacteria</taxon>
        <taxon>Burkholderiales</taxon>
        <taxon>Oxalobacteraceae</taxon>
        <taxon>Keguizhuia</taxon>
    </lineage>
</organism>
<dbReference type="PANTHER" id="PTHR48267">
    <property type="entry name" value="CUPREDOXIN SUPERFAMILY PROTEIN"/>
    <property type="match status" value="1"/>
</dbReference>
<feature type="domain" description="Plastocyanin-like" evidence="5">
    <location>
        <begin position="393"/>
        <end position="500"/>
    </location>
</feature>
<dbReference type="Pfam" id="PF07732">
    <property type="entry name" value="Cu-oxidase_3"/>
    <property type="match status" value="1"/>
</dbReference>
<reference evidence="7 8" key="1">
    <citation type="submission" date="2023-08" db="EMBL/GenBank/DDBJ databases">
        <title>Oxalobacteraceae gen .nov., isolated from river sludge outside the plant.</title>
        <authorList>
            <person name="Zhao S.Y."/>
        </authorList>
    </citation>
    <scope>NUCLEOTIDE SEQUENCE [LARGE SCALE GENOMIC DNA]</scope>
    <source>
        <strain evidence="7 8">R-40</strain>
    </source>
</reference>
<dbReference type="Pfam" id="PF07731">
    <property type="entry name" value="Cu-oxidase_2"/>
    <property type="match status" value="1"/>
</dbReference>
<evidence type="ECO:0000256" key="3">
    <source>
        <dbReference type="ARBA" id="ARBA00023002"/>
    </source>
</evidence>
<dbReference type="InterPro" id="IPR011706">
    <property type="entry name" value="Cu-oxidase_C"/>
</dbReference>
<protein>
    <submittedName>
        <fullName evidence="7">Multicopper oxidase domain-containing protein</fullName>
    </submittedName>
</protein>
<gene>
    <name evidence="7" type="ORF">Q8A64_17155</name>
</gene>
<dbReference type="PROSITE" id="PS00080">
    <property type="entry name" value="MULTICOPPER_OXIDASE2"/>
    <property type="match status" value="1"/>
</dbReference>
<dbReference type="SUPFAM" id="SSF49503">
    <property type="entry name" value="Cupredoxins"/>
    <property type="match status" value="3"/>
</dbReference>
<keyword evidence="3" id="KW-0560">Oxidoreductase</keyword>
<evidence type="ECO:0000259" key="6">
    <source>
        <dbReference type="Pfam" id="PF07732"/>
    </source>
</evidence>
<dbReference type="Gene3D" id="2.60.40.420">
    <property type="entry name" value="Cupredoxins - blue copper proteins"/>
    <property type="match status" value="3"/>
</dbReference>
<keyword evidence="8" id="KW-1185">Reference proteome</keyword>
<dbReference type="EMBL" id="JAUYVH010000017">
    <property type="protein sequence ID" value="MDQ9172143.1"/>
    <property type="molecule type" value="Genomic_DNA"/>
</dbReference>
<evidence type="ECO:0000259" key="4">
    <source>
        <dbReference type="Pfam" id="PF00394"/>
    </source>
</evidence>
<proteinExistence type="predicted"/>
<feature type="domain" description="Plastocyanin-like" evidence="6">
    <location>
        <begin position="60"/>
        <end position="172"/>
    </location>
</feature>
<feature type="domain" description="Plastocyanin-like" evidence="4">
    <location>
        <begin position="227"/>
        <end position="296"/>
    </location>
</feature>
<comment type="caution">
    <text evidence="7">The sequence shown here is derived from an EMBL/GenBank/DDBJ whole genome shotgun (WGS) entry which is preliminary data.</text>
</comment>
<dbReference type="CDD" id="cd04232">
    <property type="entry name" value="CuRO_1_CueO_FtsP"/>
    <property type="match status" value="1"/>
</dbReference>
<dbReference type="InterPro" id="IPR002355">
    <property type="entry name" value="Cu_oxidase_Cu_BS"/>
</dbReference>
<dbReference type="InterPro" id="IPR045087">
    <property type="entry name" value="Cu-oxidase_fam"/>
</dbReference>
<dbReference type="InterPro" id="IPR001117">
    <property type="entry name" value="Cu-oxidase_2nd"/>
</dbReference>
<evidence type="ECO:0000313" key="8">
    <source>
        <dbReference type="Proteomes" id="UP001225596"/>
    </source>
</evidence>
<dbReference type="RefSeq" id="WP_338438149.1">
    <property type="nucleotide sequence ID" value="NZ_JAUYVH010000017.1"/>
</dbReference>
<dbReference type="CDD" id="cd13890">
    <property type="entry name" value="CuRO_3_CueO_FtsP"/>
    <property type="match status" value="1"/>
</dbReference>
<keyword evidence="2" id="KW-0479">Metal-binding</keyword>
<evidence type="ECO:0000256" key="2">
    <source>
        <dbReference type="ARBA" id="ARBA00022723"/>
    </source>
</evidence>
<evidence type="ECO:0000259" key="5">
    <source>
        <dbReference type="Pfam" id="PF07731"/>
    </source>
</evidence>
<dbReference type="Proteomes" id="UP001225596">
    <property type="component" value="Unassembled WGS sequence"/>
</dbReference>
<evidence type="ECO:0000256" key="1">
    <source>
        <dbReference type="ARBA" id="ARBA00004418"/>
    </source>
</evidence>